<feature type="transmembrane region" description="Helical" evidence="1">
    <location>
        <begin position="15"/>
        <end position="34"/>
    </location>
</feature>
<proteinExistence type="predicted"/>
<keyword evidence="1" id="KW-1133">Transmembrane helix</keyword>
<protein>
    <submittedName>
        <fullName evidence="2">Uncharacterized protein</fullName>
    </submittedName>
</protein>
<organism evidence="2 3">
    <name type="scientific">Lysobacter helvus</name>
    <dbReference type="NCBI Taxonomy" id="2675059"/>
    <lineage>
        <taxon>Bacteria</taxon>
        <taxon>Pseudomonadati</taxon>
        <taxon>Pseudomonadota</taxon>
        <taxon>Gammaproteobacteria</taxon>
        <taxon>Lysobacterales</taxon>
        <taxon>Lysobacteraceae</taxon>
        <taxon>Lysobacter</taxon>
    </lineage>
</organism>
<accession>A0ABM7QFU5</accession>
<keyword evidence="3" id="KW-1185">Reference proteome</keyword>
<dbReference type="Proteomes" id="UP000680514">
    <property type="component" value="Chromosome"/>
</dbReference>
<evidence type="ECO:0000256" key="1">
    <source>
        <dbReference type="SAM" id="Phobius"/>
    </source>
</evidence>
<keyword evidence="1" id="KW-0472">Membrane</keyword>
<name>A0ABM7QFU5_9GAMM</name>
<evidence type="ECO:0000313" key="2">
    <source>
        <dbReference type="EMBL" id="BCT96428.1"/>
    </source>
</evidence>
<sequence>MESARISSLVHFLDWLARTTPLFLAFVALLAFYYREKIKQVLSRALMSDLEELKSRHARELAAHTASLERELEAYKVSLIAETERIRAAQEIKKALALRVAERKFVVVANLLEAHMGIDTNVGAQMIIPQSNGQANQSVWNDDRQALIKRFSAYASAASAAKIFVSADVNLLNIEVRKLGAGLMNRRPSVQTPPLSPNDPELRDLLMKSSQLEALLLAALQEMEQLT</sequence>
<keyword evidence="1" id="KW-0812">Transmembrane</keyword>
<dbReference type="EMBL" id="AP024546">
    <property type="protein sequence ID" value="BCT96428.1"/>
    <property type="molecule type" value="Genomic_DNA"/>
</dbReference>
<gene>
    <name evidence="2" type="ORF">LYSHEL_22990</name>
</gene>
<evidence type="ECO:0000313" key="3">
    <source>
        <dbReference type="Proteomes" id="UP000680514"/>
    </source>
</evidence>
<reference evidence="2 3" key="1">
    <citation type="submission" date="2021-03" db="EMBL/GenBank/DDBJ databases">
        <title>Complete Genome Sequences of Two Lysobacter Strains Isolated from Sea Water (Lysobacter caseinilyticus) and Soil (Lysobacter helvus) in South Korea.</title>
        <authorList>
            <person name="Watanabe Y."/>
            <person name="Arakawa K."/>
        </authorList>
    </citation>
    <scope>NUCLEOTIDE SEQUENCE [LARGE SCALE GENOMIC DNA]</scope>
    <source>
        <strain evidence="2 3">D10</strain>
    </source>
</reference>
<dbReference type="RefSeq" id="WP_213434209.1">
    <property type="nucleotide sequence ID" value="NZ_AP024546.1"/>
</dbReference>